<evidence type="ECO:0000313" key="2">
    <source>
        <dbReference type="Proteomes" id="UP000199584"/>
    </source>
</evidence>
<evidence type="ECO:0000313" key="1">
    <source>
        <dbReference type="EMBL" id="SFR11798.1"/>
    </source>
</evidence>
<dbReference type="Proteomes" id="UP000199584">
    <property type="component" value="Unassembled WGS sequence"/>
</dbReference>
<accession>A0A1I6E2T6</accession>
<keyword evidence="2" id="KW-1185">Reference proteome</keyword>
<dbReference type="AlphaFoldDB" id="A0A1I6E2T6"/>
<gene>
    <name evidence="1" type="ORF">SAMN05660706_12371</name>
</gene>
<reference evidence="2" key="1">
    <citation type="submission" date="2016-10" db="EMBL/GenBank/DDBJ databases">
        <authorList>
            <person name="Varghese N."/>
            <person name="Submissions S."/>
        </authorList>
    </citation>
    <scope>NUCLEOTIDE SEQUENCE [LARGE SCALE GENOMIC DNA]</scope>
    <source>
        <strain evidence="2">DSM 3669</strain>
    </source>
</reference>
<sequence length="105" mass="11734">MDTAYFEGTLQVKKTAGGWRHYILLGDGSHYDLHCGSSLEVQLGEWVPDNEGEHFEARNWLAGRYEANLSSDNPKAHLYIGYAAPLGQGVYVVMPTGIRVRHSKK</sequence>
<organism evidence="1 2">
    <name type="scientific">Desulfoscipio geothermicus DSM 3669</name>
    <dbReference type="NCBI Taxonomy" id="1121426"/>
    <lineage>
        <taxon>Bacteria</taxon>
        <taxon>Bacillati</taxon>
        <taxon>Bacillota</taxon>
        <taxon>Clostridia</taxon>
        <taxon>Eubacteriales</taxon>
        <taxon>Desulfallaceae</taxon>
        <taxon>Desulfoscipio</taxon>
    </lineage>
</organism>
<dbReference type="STRING" id="39060.SAMN05660706_12371"/>
<dbReference type="OrthoDB" id="1807257at2"/>
<proteinExistence type="predicted"/>
<protein>
    <submittedName>
        <fullName evidence="1">Uncharacterized protein</fullName>
    </submittedName>
</protein>
<dbReference type="RefSeq" id="WP_092485340.1">
    <property type="nucleotide sequence ID" value="NZ_FOYM01000023.1"/>
</dbReference>
<dbReference type="EMBL" id="FOYM01000023">
    <property type="protein sequence ID" value="SFR11798.1"/>
    <property type="molecule type" value="Genomic_DNA"/>
</dbReference>
<name>A0A1I6E2T6_9FIRM</name>